<dbReference type="Proteomes" id="UP000749559">
    <property type="component" value="Unassembled WGS sequence"/>
</dbReference>
<reference evidence="1" key="1">
    <citation type="submission" date="2022-03" db="EMBL/GenBank/DDBJ databases">
        <authorList>
            <person name="Martin C."/>
        </authorList>
    </citation>
    <scope>NUCLEOTIDE SEQUENCE</scope>
</reference>
<accession>A0A8J1TJR1</accession>
<dbReference type="Gene3D" id="3.60.10.10">
    <property type="entry name" value="Endonuclease/exonuclease/phosphatase"/>
    <property type="match status" value="1"/>
</dbReference>
<protein>
    <submittedName>
        <fullName evidence="1">Uncharacterized protein</fullName>
    </submittedName>
</protein>
<feature type="non-terminal residue" evidence="1">
    <location>
        <position position="1"/>
    </location>
</feature>
<evidence type="ECO:0000313" key="1">
    <source>
        <dbReference type="EMBL" id="CAH1778034.1"/>
    </source>
</evidence>
<gene>
    <name evidence="1" type="ORF">OFUS_LOCUS5006</name>
</gene>
<name>A0A8J1TJR1_OWEFU</name>
<dbReference type="AlphaFoldDB" id="A0A8J1TJR1"/>
<proteinExistence type="predicted"/>
<dbReference type="InterPro" id="IPR036691">
    <property type="entry name" value="Endo/exonu/phosph_ase_sf"/>
</dbReference>
<dbReference type="EMBL" id="CAIIXF020000002">
    <property type="protein sequence ID" value="CAH1778034.1"/>
    <property type="molecule type" value="Genomic_DNA"/>
</dbReference>
<organism evidence="1 2">
    <name type="scientific">Owenia fusiformis</name>
    <name type="common">Polychaete worm</name>
    <dbReference type="NCBI Taxonomy" id="6347"/>
    <lineage>
        <taxon>Eukaryota</taxon>
        <taxon>Metazoa</taxon>
        <taxon>Spiralia</taxon>
        <taxon>Lophotrochozoa</taxon>
        <taxon>Annelida</taxon>
        <taxon>Polychaeta</taxon>
        <taxon>Sedentaria</taxon>
        <taxon>Canalipalpata</taxon>
        <taxon>Sabellida</taxon>
        <taxon>Oweniida</taxon>
        <taxon>Oweniidae</taxon>
        <taxon>Owenia</taxon>
    </lineage>
</organism>
<sequence length="101" mass="11134">VSGNLTGTFDANKNKLARWGKSSDDPAVQWLDYVVYSKEHQQPKSVSMVAHDVKADQAFNICWCGGCMLKSSDYLPGSSCSNAQGIRDLSDHFPVTAKFEF</sequence>
<evidence type="ECO:0000313" key="2">
    <source>
        <dbReference type="Proteomes" id="UP000749559"/>
    </source>
</evidence>
<dbReference type="SUPFAM" id="SSF56219">
    <property type="entry name" value="DNase I-like"/>
    <property type="match status" value="1"/>
</dbReference>
<comment type="caution">
    <text evidence="1">The sequence shown here is derived from an EMBL/GenBank/DDBJ whole genome shotgun (WGS) entry which is preliminary data.</text>
</comment>
<keyword evidence="2" id="KW-1185">Reference proteome</keyword>